<proteinExistence type="predicted"/>
<name>A0A6N3E689_CLOSY</name>
<organism evidence="1">
    <name type="scientific">Clostridium symbiosum</name>
    <name type="common">Bacteroides symbiosus</name>
    <dbReference type="NCBI Taxonomy" id="1512"/>
    <lineage>
        <taxon>Bacteria</taxon>
        <taxon>Bacillati</taxon>
        <taxon>Bacillota</taxon>
        <taxon>Clostridia</taxon>
        <taxon>Lachnospirales</taxon>
        <taxon>Lachnospiraceae</taxon>
        <taxon>Otoolea</taxon>
    </lineage>
</organism>
<evidence type="ECO:0000313" key="1">
    <source>
        <dbReference type="EMBL" id="VYU37206.1"/>
    </source>
</evidence>
<reference evidence="1" key="1">
    <citation type="submission" date="2019-11" db="EMBL/GenBank/DDBJ databases">
        <authorList>
            <person name="Feng L."/>
        </authorList>
    </citation>
    <scope>NUCLEOTIDE SEQUENCE</scope>
    <source>
        <strain evidence="1">CsymbiosumLFYP84</strain>
    </source>
</reference>
<dbReference type="AlphaFoldDB" id="A0A6N3E689"/>
<sequence length="50" mass="5832">MKIRRTILALLLYAGFLFFSVYVALGNDIWDRLQKWRTADQSSGRSNLLI</sequence>
<accession>A0A6N3E689</accession>
<gene>
    <name evidence="1" type="ORF">CSLFYP84_02002</name>
</gene>
<protein>
    <submittedName>
        <fullName evidence="1">Uncharacterized protein</fullName>
    </submittedName>
</protein>
<dbReference type="EMBL" id="CACRUA010000025">
    <property type="protein sequence ID" value="VYU37206.1"/>
    <property type="molecule type" value="Genomic_DNA"/>
</dbReference>